<dbReference type="PANTHER" id="PTHR30469:SF15">
    <property type="entry name" value="HLYD FAMILY OF SECRETION PROTEINS"/>
    <property type="match status" value="1"/>
</dbReference>
<dbReference type="Pfam" id="PF25973">
    <property type="entry name" value="BSH_CzcB"/>
    <property type="match status" value="1"/>
</dbReference>
<dbReference type="Gene3D" id="2.40.50.100">
    <property type="match status" value="1"/>
</dbReference>
<proteinExistence type="inferred from homology"/>
<dbReference type="Gene3D" id="1.10.287.470">
    <property type="entry name" value="Helix hairpin bin"/>
    <property type="match status" value="1"/>
</dbReference>
<dbReference type="Gene3D" id="2.40.30.170">
    <property type="match status" value="1"/>
</dbReference>
<dbReference type="EMBL" id="VCBC01000003">
    <property type="protein sequence ID" value="TLU67133.1"/>
    <property type="molecule type" value="Genomic_DNA"/>
</dbReference>
<evidence type="ECO:0000259" key="3">
    <source>
        <dbReference type="Pfam" id="PF25973"/>
    </source>
</evidence>
<feature type="domain" description="CzcB-like barrel-sandwich hybrid" evidence="3">
    <location>
        <begin position="135"/>
        <end position="272"/>
    </location>
</feature>
<dbReference type="Proteomes" id="UP000307790">
    <property type="component" value="Unassembled WGS sequence"/>
</dbReference>
<gene>
    <name evidence="4" type="ORF">FE810_02275</name>
</gene>
<comment type="similarity">
    <text evidence="1">Belongs to the membrane fusion protein (MFP) (TC 8.A.1) family.</text>
</comment>
<sequence>MARHDVFEMQNQNYKAPCGLESRFSFELVVNFSCAILKLYHHLMEFFDFIKSFGFVRIFGLSLPIGLTKFNKTNSMLTFKAPKTLIILTSLILTCTYIQAEEQGKKVLVAEVEEKSFQAQVPIFGNLVPFKESRLSVKVSGYVEKMHVDIGDQVKKGQPLLTLDSIVAQTNVRQIKALQNEANVRLNEANRLATEGEQLRKDHNISNSEYLTRIAEQQASGSQLKQIEAQLNLAEETLSRHTLKAPFNGIITAKLTEVGEAVGSDTQVFTLTQLDPIYVQIQVPSRYYATINKQTQVLVDSNNHSLAPMTTGIDRIVPQADQALRSFLVRLRLENASGQWLPGMNVRSRFLIDSNQGEHTLFLPKDALVRKPDGRILVYKIVKNGQSHAAQSVAVVTGVQQGQGISVNSPQLKAGDQIVIYGNESLRDGDTVIPQVRQSSKDQDQ</sequence>
<dbReference type="Pfam" id="PF25954">
    <property type="entry name" value="Beta-barrel_RND_2"/>
    <property type="match status" value="1"/>
</dbReference>
<dbReference type="InterPro" id="IPR006143">
    <property type="entry name" value="RND_pump_MFP"/>
</dbReference>
<evidence type="ECO:0000259" key="2">
    <source>
        <dbReference type="Pfam" id="PF25954"/>
    </source>
</evidence>
<evidence type="ECO:0000256" key="1">
    <source>
        <dbReference type="ARBA" id="ARBA00009477"/>
    </source>
</evidence>
<evidence type="ECO:0000313" key="5">
    <source>
        <dbReference type="Proteomes" id="UP000307790"/>
    </source>
</evidence>
<feature type="domain" description="CusB-like beta-barrel" evidence="2">
    <location>
        <begin position="277"/>
        <end position="350"/>
    </location>
</feature>
<dbReference type="SUPFAM" id="SSF111369">
    <property type="entry name" value="HlyD-like secretion proteins"/>
    <property type="match status" value="1"/>
</dbReference>
<protein>
    <submittedName>
        <fullName evidence="4">Efflux RND transporter periplasmic adaptor subunit</fullName>
    </submittedName>
</protein>
<dbReference type="GO" id="GO:1990281">
    <property type="term" value="C:efflux pump complex"/>
    <property type="evidence" value="ECO:0007669"/>
    <property type="project" value="TreeGrafter"/>
</dbReference>
<dbReference type="Gene3D" id="2.40.420.20">
    <property type="match status" value="1"/>
</dbReference>
<organism evidence="4 5">
    <name type="scientific">Thalassotalea litorea</name>
    <dbReference type="NCBI Taxonomy" id="2020715"/>
    <lineage>
        <taxon>Bacteria</taxon>
        <taxon>Pseudomonadati</taxon>
        <taxon>Pseudomonadota</taxon>
        <taxon>Gammaproteobacteria</taxon>
        <taxon>Alteromonadales</taxon>
        <taxon>Colwelliaceae</taxon>
        <taxon>Thalassotalea</taxon>
    </lineage>
</organism>
<comment type="caution">
    <text evidence="4">The sequence shown here is derived from an EMBL/GenBank/DDBJ whole genome shotgun (WGS) entry which is preliminary data.</text>
</comment>
<dbReference type="OrthoDB" id="9806939at2"/>
<dbReference type="InterPro" id="IPR058647">
    <property type="entry name" value="BSH_CzcB-like"/>
</dbReference>
<reference evidence="4 5" key="1">
    <citation type="submission" date="2019-05" db="EMBL/GenBank/DDBJ databases">
        <title>Genome sequences of Thalassotalea litorea 1K03283.</title>
        <authorList>
            <person name="Zhang D."/>
        </authorList>
    </citation>
    <scope>NUCLEOTIDE SEQUENCE [LARGE SCALE GENOMIC DNA]</scope>
    <source>
        <strain evidence="4 5">MCCC 1K03283</strain>
    </source>
</reference>
<keyword evidence="5" id="KW-1185">Reference proteome</keyword>
<dbReference type="PANTHER" id="PTHR30469">
    <property type="entry name" value="MULTIDRUG RESISTANCE PROTEIN MDTA"/>
    <property type="match status" value="1"/>
</dbReference>
<name>A0A5R9IRN7_9GAMM</name>
<evidence type="ECO:0000313" key="4">
    <source>
        <dbReference type="EMBL" id="TLU67133.1"/>
    </source>
</evidence>
<dbReference type="InterPro" id="IPR058792">
    <property type="entry name" value="Beta-barrel_RND_2"/>
</dbReference>
<accession>A0A5R9IRN7</accession>
<dbReference type="NCBIfam" id="TIGR01730">
    <property type="entry name" value="RND_mfp"/>
    <property type="match status" value="1"/>
</dbReference>
<dbReference type="AlphaFoldDB" id="A0A5R9IRN7"/>
<dbReference type="GO" id="GO:0015562">
    <property type="term" value="F:efflux transmembrane transporter activity"/>
    <property type="evidence" value="ECO:0007669"/>
    <property type="project" value="TreeGrafter"/>
</dbReference>